<dbReference type="Gene3D" id="3.90.180.10">
    <property type="entry name" value="Medium-chain alcohol dehydrogenases, catalytic domain"/>
    <property type="match status" value="1"/>
</dbReference>
<protein>
    <recommendedName>
        <fullName evidence="1">Enoyl reductase (ER) domain-containing protein</fullName>
    </recommendedName>
</protein>
<evidence type="ECO:0000259" key="1">
    <source>
        <dbReference type="SMART" id="SM00829"/>
    </source>
</evidence>
<feature type="domain" description="Enoyl reductase (ER)" evidence="1">
    <location>
        <begin position="49"/>
        <end position="402"/>
    </location>
</feature>
<dbReference type="GO" id="GO:0016651">
    <property type="term" value="F:oxidoreductase activity, acting on NAD(P)H"/>
    <property type="evidence" value="ECO:0007669"/>
    <property type="project" value="InterPro"/>
</dbReference>
<accession>A0A642V454</accession>
<dbReference type="InterPro" id="IPR011032">
    <property type="entry name" value="GroES-like_sf"/>
</dbReference>
<dbReference type="CDD" id="cd08249">
    <property type="entry name" value="enoyl_reductase_like"/>
    <property type="match status" value="1"/>
</dbReference>
<comment type="caution">
    <text evidence="2">The sequence shown here is derived from an EMBL/GenBank/DDBJ whole genome shotgun (WGS) entry which is preliminary data.</text>
</comment>
<dbReference type="PANTHER" id="PTHR45348">
    <property type="entry name" value="HYPOTHETICAL OXIDOREDUCTASE (EUROFUNG)"/>
    <property type="match status" value="1"/>
</dbReference>
<dbReference type="Proteomes" id="UP000761534">
    <property type="component" value="Unassembled WGS sequence"/>
</dbReference>
<dbReference type="EMBL" id="SWFS01000245">
    <property type="protein sequence ID" value="KAA8912954.1"/>
    <property type="molecule type" value="Genomic_DNA"/>
</dbReference>
<keyword evidence="3" id="KW-1185">Reference proteome</keyword>
<dbReference type="SMART" id="SM00829">
    <property type="entry name" value="PKS_ER"/>
    <property type="match status" value="1"/>
</dbReference>
<sequence length="405" mass="43720">MVWGRLGPITATKGVDKQIKIYPTRVGIDKLIVTTMSVPRTMRAYVIEGTSGKVADGMAVPEIGAHEVLLRAKAVAINPTDWKHCTYQQGPEGSILGCDVAGEIVKLGSDVTNVNVGDQCFTMVSGGSTERPGNGGFAEYVAADSRYLFKMYQQLDSAGESFIPAGRVTTFEGAASLPIALLAVAPTLCYLDKLKLEANSVGKDKYYLVWGGASSVGAIAIQFASFLGFRVIATCSARNSQLVESLGAERTFDYHAPDVVGQIKAYVGEKLEIAFDTISTAETMPLVNDTLPTVRPVNMDTTLDINDKIKERKPNVSYGSHLGYLCQDDFKKFGVEAKPIYAPPGLHELSRELVKIINQLLNDPTVNLRHMPCKILSKGLNSITDGLDIVRTAKNSGVKIVINNL</sequence>
<dbReference type="OrthoDB" id="9992527at2759"/>
<dbReference type="InterPro" id="IPR013149">
    <property type="entry name" value="ADH-like_C"/>
</dbReference>
<gene>
    <name evidence="2" type="ORF">TRICI_003336</name>
</gene>
<dbReference type="VEuPathDB" id="FungiDB:TRICI_003336"/>
<dbReference type="InterPro" id="IPR036291">
    <property type="entry name" value="NAD(P)-bd_dom_sf"/>
</dbReference>
<reference evidence="2" key="1">
    <citation type="journal article" date="2019" name="G3 (Bethesda)">
        <title>Genome Assemblies of Two Rare Opportunistic Yeast Pathogens: Diutina rugosa (syn. Candida rugosa) and Trichomonascus ciferrii (syn. Candida ciferrii).</title>
        <authorList>
            <person name="Mixao V."/>
            <person name="Saus E."/>
            <person name="Hansen A.P."/>
            <person name="Lass-Florl C."/>
            <person name="Gabaldon T."/>
        </authorList>
    </citation>
    <scope>NUCLEOTIDE SEQUENCE</scope>
    <source>
        <strain evidence="2">CBS 4856</strain>
    </source>
</reference>
<evidence type="ECO:0000313" key="2">
    <source>
        <dbReference type="EMBL" id="KAA8912954.1"/>
    </source>
</evidence>
<dbReference type="SUPFAM" id="SSF50129">
    <property type="entry name" value="GroES-like"/>
    <property type="match status" value="1"/>
</dbReference>
<proteinExistence type="predicted"/>
<evidence type="ECO:0000313" key="3">
    <source>
        <dbReference type="Proteomes" id="UP000761534"/>
    </source>
</evidence>
<dbReference type="Pfam" id="PF00107">
    <property type="entry name" value="ADH_zinc_N"/>
    <property type="match status" value="1"/>
</dbReference>
<dbReference type="InterPro" id="IPR020843">
    <property type="entry name" value="ER"/>
</dbReference>
<dbReference type="SUPFAM" id="SSF51735">
    <property type="entry name" value="NAD(P)-binding Rossmann-fold domains"/>
    <property type="match status" value="1"/>
</dbReference>
<name>A0A642V454_9ASCO</name>
<dbReference type="Pfam" id="PF08240">
    <property type="entry name" value="ADH_N"/>
    <property type="match status" value="1"/>
</dbReference>
<dbReference type="InterPro" id="IPR047122">
    <property type="entry name" value="Trans-enoyl_RdTase-like"/>
</dbReference>
<dbReference type="PANTHER" id="PTHR45348:SF2">
    <property type="entry name" value="ZINC-TYPE ALCOHOL DEHYDROGENASE-LIKE PROTEIN C2E1P3.01"/>
    <property type="match status" value="1"/>
</dbReference>
<dbReference type="AlphaFoldDB" id="A0A642V454"/>
<dbReference type="Gene3D" id="3.40.50.720">
    <property type="entry name" value="NAD(P)-binding Rossmann-like Domain"/>
    <property type="match status" value="1"/>
</dbReference>
<dbReference type="InterPro" id="IPR013154">
    <property type="entry name" value="ADH-like_N"/>
</dbReference>
<organism evidence="2 3">
    <name type="scientific">Trichomonascus ciferrii</name>
    <dbReference type="NCBI Taxonomy" id="44093"/>
    <lineage>
        <taxon>Eukaryota</taxon>
        <taxon>Fungi</taxon>
        <taxon>Dikarya</taxon>
        <taxon>Ascomycota</taxon>
        <taxon>Saccharomycotina</taxon>
        <taxon>Dipodascomycetes</taxon>
        <taxon>Dipodascales</taxon>
        <taxon>Trichomonascaceae</taxon>
        <taxon>Trichomonascus</taxon>
        <taxon>Trichomonascus ciferrii complex</taxon>
    </lineage>
</organism>